<dbReference type="STRING" id="96561.Dole_2111"/>
<evidence type="ECO:0000313" key="14">
    <source>
        <dbReference type="EMBL" id="ABW67915.1"/>
    </source>
</evidence>
<evidence type="ECO:0000256" key="10">
    <source>
        <dbReference type="ARBA" id="ARBA00048070"/>
    </source>
</evidence>
<accession>A8ZTY2</accession>
<dbReference type="UniPathway" id="UPA00109">
    <property type="reaction ID" value="UER00182"/>
</dbReference>
<feature type="site" description="Important for substrate specificity; cannot use PPi as phosphoryl donor" evidence="12">
    <location>
        <position position="183"/>
    </location>
</feature>
<name>A8ZTY2_DESOH</name>
<keyword evidence="12" id="KW-0963">Cytoplasm</keyword>
<feature type="binding site" evidence="12">
    <location>
        <begin position="181"/>
        <end position="184"/>
    </location>
    <ligand>
        <name>ATP</name>
        <dbReference type="ChEBI" id="CHEBI:30616"/>
    </ligand>
</feature>
<comment type="pathway">
    <text evidence="12">Carbohydrate degradation; glycolysis; D-glyceraldehyde 3-phosphate and glycerone phosphate from D-glucose: step 3/4.</text>
</comment>
<comment type="cofactor">
    <cofactor evidence="1 12">
        <name>Mg(2+)</name>
        <dbReference type="ChEBI" id="CHEBI:18420"/>
    </cofactor>
</comment>
<feature type="binding site" evidence="12">
    <location>
        <begin position="156"/>
        <end position="157"/>
    </location>
    <ligand>
        <name>ATP</name>
        <dbReference type="ChEBI" id="CHEBI:30616"/>
    </ligand>
</feature>
<dbReference type="AlphaFoldDB" id="A8ZTY2"/>
<dbReference type="PRINTS" id="PR00476">
    <property type="entry name" value="PHFRCTKINASE"/>
</dbReference>
<evidence type="ECO:0000256" key="6">
    <source>
        <dbReference type="ARBA" id="ARBA00022777"/>
    </source>
</evidence>
<proteinExistence type="inferred from homology"/>
<evidence type="ECO:0000256" key="4">
    <source>
        <dbReference type="ARBA" id="ARBA00022723"/>
    </source>
</evidence>
<dbReference type="KEGG" id="dol:Dole_2111"/>
<dbReference type="SUPFAM" id="SSF53784">
    <property type="entry name" value="Phosphofructokinase"/>
    <property type="match status" value="1"/>
</dbReference>
<feature type="binding site" evidence="12">
    <location>
        <begin position="364"/>
        <end position="367"/>
    </location>
    <ligand>
        <name>substrate</name>
    </ligand>
</feature>
<comment type="subcellular location">
    <subcellularLocation>
        <location evidence="12">Cytoplasm</location>
    </subcellularLocation>
</comment>
<dbReference type="InterPro" id="IPR050929">
    <property type="entry name" value="PFKA"/>
</dbReference>
<evidence type="ECO:0000256" key="8">
    <source>
        <dbReference type="ARBA" id="ARBA00022842"/>
    </source>
</evidence>
<keyword evidence="7 12" id="KW-0067">ATP-binding</keyword>
<sequence length="444" mass="48611">MNFDFTNEETLIEQLGEPRVTSPILREPNIDPEKDFTDDTARVLVNVNPDIIQARIQQGKTPLSFEMAGPRKKIFFDASKVRCALVTCGGLCPGLNDIIRAIVLELYYRYGVKSIHGIRYGLEGFIPDCGHEVVDLTPELVANILNTGGSMLGSSRGPQDISQIVDSLERMHVGILFMIGGDGTLMAATKIAEEIGRRNLKISVVGIPKTIDNDIHLISRSFGFDTAVDIATEAIKGAHNEAEGYPNGIGLIKLMGRHSGFIAATATLARQDVNFVLIPEIDFDLEGDHGLLAALEQRLKRRKHAVIVVAEGAGQKFFGDGTNATDASGNIRLNDIGLFLRERITAHFKSRGIPISLKYIDPSYMIRSLPANANDSVFCGFLGRDAVHAAMAGKTRMLVSHWNNHFVHVPMSLTVGKRKQVSPHSKLWWTVLEATGQGRFTNSG</sequence>
<comment type="catalytic activity">
    <reaction evidence="11">
        <text>beta-D-fructose 6-phosphate + diphosphate = beta-D-fructose 1,6-bisphosphate + phosphate + H(+)</text>
        <dbReference type="Rhea" id="RHEA:13613"/>
        <dbReference type="ChEBI" id="CHEBI:15378"/>
        <dbReference type="ChEBI" id="CHEBI:32966"/>
        <dbReference type="ChEBI" id="CHEBI:33019"/>
        <dbReference type="ChEBI" id="CHEBI:43474"/>
        <dbReference type="ChEBI" id="CHEBI:57634"/>
        <dbReference type="EC" id="2.7.1.90"/>
    </reaction>
</comment>
<dbReference type="Pfam" id="PF00365">
    <property type="entry name" value="PFK"/>
    <property type="match status" value="1"/>
</dbReference>
<keyword evidence="5 12" id="KW-0547">Nucleotide-binding</keyword>
<dbReference type="eggNOG" id="COG0205">
    <property type="taxonomic scope" value="Bacteria"/>
</dbReference>
<dbReference type="GO" id="GO:0003872">
    <property type="term" value="F:6-phosphofructokinase activity"/>
    <property type="evidence" value="ECO:0007669"/>
    <property type="project" value="UniProtKB-UniRule"/>
</dbReference>
<evidence type="ECO:0000256" key="3">
    <source>
        <dbReference type="ARBA" id="ARBA00022679"/>
    </source>
</evidence>
<comment type="subunit">
    <text evidence="12">Homodimer.</text>
</comment>
<dbReference type="InterPro" id="IPR012004">
    <property type="entry name" value="PyroP-dep_PFK_TP0108"/>
</dbReference>
<comment type="catalytic activity">
    <reaction evidence="10 12">
        <text>beta-D-fructose 6-phosphate + ATP = beta-D-fructose 1,6-bisphosphate + ADP + H(+)</text>
        <dbReference type="Rhea" id="RHEA:16109"/>
        <dbReference type="ChEBI" id="CHEBI:15378"/>
        <dbReference type="ChEBI" id="CHEBI:30616"/>
        <dbReference type="ChEBI" id="CHEBI:32966"/>
        <dbReference type="ChEBI" id="CHEBI:57634"/>
        <dbReference type="ChEBI" id="CHEBI:456216"/>
        <dbReference type="EC" id="2.7.1.11"/>
    </reaction>
</comment>
<dbReference type="EC" id="2.7.1.11" evidence="12"/>
<dbReference type="FunFam" id="3.40.50.450:FF:000002">
    <property type="entry name" value="ATP-dependent 6-phosphofructokinase"/>
    <property type="match status" value="1"/>
</dbReference>
<dbReference type="GO" id="GO:0046872">
    <property type="term" value="F:metal ion binding"/>
    <property type="evidence" value="ECO:0007669"/>
    <property type="project" value="UniProtKB-KW"/>
</dbReference>
<dbReference type="HOGENOM" id="CLU_020655_7_4_7"/>
<dbReference type="PIRSF" id="PIRSF000534">
    <property type="entry name" value="PPi_PFK_TP0108"/>
    <property type="match status" value="1"/>
</dbReference>
<dbReference type="RefSeq" id="WP_012175527.1">
    <property type="nucleotide sequence ID" value="NC_009943.1"/>
</dbReference>
<evidence type="ECO:0000313" key="15">
    <source>
        <dbReference type="Proteomes" id="UP000008561"/>
    </source>
</evidence>
<comment type="function">
    <text evidence="12">Catalyzes the phosphorylation of D-fructose 6-phosphate to fructose 1,6-bisphosphate by ATP, the first committing step of glycolysis.</text>
</comment>
<keyword evidence="9 12" id="KW-0324">Glycolysis</keyword>
<feature type="domain" description="Phosphofructokinase" evidence="13">
    <location>
        <begin position="83"/>
        <end position="389"/>
    </location>
</feature>
<dbReference type="InterPro" id="IPR022953">
    <property type="entry name" value="ATP_PFK"/>
</dbReference>
<reference evidence="14 15" key="1">
    <citation type="submission" date="2007-10" db="EMBL/GenBank/DDBJ databases">
        <title>Complete sequence of Desulfococcus oleovorans Hxd3.</title>
        <authorList>
            <consortium name="US DOE Joint Genome Institute"/>
            <person name="Copeland A."/>
            <person name="Lucas S."/>
            <person name="Lapidus A."/>
            <person name="Barry K."/>
            <person name="Glavina del Rio T."/>
            <person name="Dalin E."/>
            <person name="Tice H."/>
            <person name="Pitluck S."/>
            <person name="Kiss H."/>
            <person name="Brettin T."/>
            <person name="Bruce D."/>
            <person name="Detter J.C."/>
            <person name="Han C."/>
            <person name="Schmutz J."/>
            <person name="Larimer F."/>
            <person name="Land M."/>
            <person name="Hauser L."/>
            <person name="Kyrpides N."/>
            <person name="Kim E."/>
            <person name="Wawrik B."/>
            <person name="Richardson P."/>
        </authorList>
    </citation>
    <scope>NUCLEOTIDE SEQUENCE [LARGE SCALE GENOMIC DNA]</scope>
    <source>
        <strain evidence="15">DSM 6200 / JCM 39069 / Hxd3</strain>
    </source>
</reference>
<feature type="binding site" evidence="12">
    <location>
        <begin position="210"/>
        <end position="212"/>
    </location>
    <ligand>
        <name>substrate</name>
    </ligand>
</feature>
<dbReference type="InterPro" id="IPR035966">
    <property type="entry name" value="PKF_sf"/>
</dbReference>
<feature type="binding site" evidence="12">
    <location>
        <position position="311"/>
    </location>
    <ligand>
        <name>substrate</name>
    </ligand>
</feature>
<feature type="binding site" evidence="12">
    <location>
        <begin position="255"/>
        <end position="257"/>
    </location>
    <ligand>
        <name>substrate</name>
    </ligand>
</feature>
<gene>
    <name evidence="12" type="primary">pfkA</name>
    <name evidence="14" type="ordered locus">Dole_2111</name>
</gene>
<comment type="function">
    <text evidence="2">Catalyzes the phosphorylation of D-fructose 6-phosphate, the first committing step of glycolysis. Uses inorganic phosphate (PPi) as phosphoryl donor instead of ATP like common ATP-dependent phosphofructokinases (ATP-PFKs), which renders the reaction reversible, and can thus function both in glycolysis and gluconeogenesis. Consistently, PPi-PFK can replace the enzymes of both the forward (ATP-PFK) and reverse (fructose-bisphosphatase (FBPase)) reactions.</text>
</comment>
<dbReference type="Gene3D" id="3.40.50.450">
    <property type="match status" value="1"/>
</dbReference>
<dbReference type="GO" id="GO:0005524">
    <property type="term" value="F:ATP binding"/>
    <property type="evidence" value="ECO:0007669"/>
    <property type="project" value="UniProtKB-KW"/>
</dbReference>
<evidence type="ECO:0000256" key="5">
    <source>
        <dbReference type="ARBA" id="ARBA00022741"/>
    </source>
</evidence>
<feature type="active site" description="Proton acceptor" evidence="12">
    <location>
        <position position="212"/>
    </location>
</feature>
<feature type="binding site" evidence="12">
    <location>
        <position position="182"/>
    </location>
    <ligand>
        <name>Mg(2+)</name>
        <dbReference type="ChEBI" id="CHEBI:18420"/>
        <note>catalytic</note>
    </ligand>
</feature>
<evidence type="ECO:0000256" key="12">
    <source>
        <dbReference type="HAMAP-Rule" id="MF_01981"/>
    </source>
</evidence>
<evidence type="ECO:0000256" key="1">
    <source>
        <dbReference type="ARBA" id="ARBA00001946"/>
    </source>
</evidence>
<keyword evidence="8 12" id="KW-0460">Magnesium</keyword>
<evidence type="ECO:0000256" key="9">
    <source>
        <dbReference type="ARBA" id="ARBA00023152"/>
    </source>
</evidence>
<comment type="similarity">
    <text evidence="12">Belongs to the phosphofructokinase type A (PFKA) family. PPi-dependent PFK group II subfamily. Atypical ATP-dependent clade 'X' sub-subfamily.</text>
</comment>
<keyword evidence="4 12" id="KW-0479">Metal-binding</keyword>
<dbReference type="InterPro" id="IPR000023">
    <property type="entry name" value="Phosphofructokinase_dom"/>
</dbReference>
<keyword evidence="3 12" id="KW-0808">Transferase</keyword>
<evidence type="ECO:0000259" key="13">
    <source>
        <dbReference type="Pfam" id="PF00365"/>
    </source>
</evidence>
<dbReference type="Proteomes" id="UP000008561">
    <property type="component" value="Chromosome"/>
</dbReference>
<organism evidence="14 15">
    <name type="scientific">Desulfosudis oleivorans (strain DSM 6200 / JCM 39069 / Hxd3)</name>
    <name type="common">Desulfococcus oleovorans</name>
    <dbReference type="NCBI Taxonomy" id="96561"/>
    <lineage>
        <taxon>Bacteria</taxon>
        <taxon>Pseudomonadati</taxon>
        <taxon>Thermodesulfobacteriota</taxon>
        <taxon>Desulfobacteria</taxon>
        <taxon>Desulfobacterales</taxon>
        <taxon>Desulfosudaceae</taxon>
        <taxon>Desulfosudis</taxon>
    </lineage>
</organism>
<keyword evidence="15" id="KW-1185">Reference proteome</keyword>
<dbReference type="NCBIfam" id="NF005301">
    <property type="entry name" value="PRK06830.1"/>
    <property type="match status" value="1"/>
</dbReference>
<dbReference type="HAMAP" id="MF_01981">
    <property type="entry name" value="Phosphofructokinase_II_X"/>
    <property type="match status" value="1"/>
</dbReference>
<dbReference type="EMBL" id="CP000859">
    <property type="protein sequence ID" value="ABW67915.1"/>
    <property type="molecule type" value="Genomic_DNA"/>
</dbReference>
<keyword evidence="6 12" id="KW-0418">Kinase</keyword>
<evidence type="ECO:0000256" key="11">
    <source>
        <dbReference type="ARBA" id="ARBA00048072"/>
    </source>
</evidence>
<evidence type="ECO:0000256" key="2">
    <source>
        <dbReference type="ARBA" id="ARBA00003138"/>
    </source>
</evidence>
<dbReference type="PANTHER" id="PTHR45770">
    <property type="entry name" value="ATP-DEPENDENT 6-PHOSPHOFRUCTOKINASE 1"/>
    <property type="match status" value="1"/>
</dbReference>
<dbReference type="GO" id="GO:0005737">
    <property type="term" value="C:cytoplasm"/>
    <property type="evidence" value="ECO:0007669"/>
    <property type="project" value="UniProtKB-SubCell"/>
</dbReference>
<evidence type="ECO:0000256" key="7">
    <source>
        <dbReference type="ARBA" id="ARBA00022840"/>
    </source>
</evidence>
<dbReference type="GO" id="GO:0047334">
    <property type="term" value="F:diphosphate-fructose-6-phosphate 1-phosphotransferase activity"/>
    <property type="evidence" value="ECO:0007669"/>
    <property type="project" value="UniProtKB-EC"/>
</dbReference>
<dbReference type="GO" id="GO:0006002">
    <property type="term" value="P:fructose 6-phosphate metabolic process"/>
    <property type="evidence" value="ECO:0007669"/>
    <property type="project" value="InterPro"/>
</dbReference>
<feature type="binding site" evidence="12">
    <location>
        <position position="90"/>
    </location>
    <ligand>
        <name>ATP</name>
        <dbReference type="ChEBI" id="CHEBI:30616"/>
    </ligand>
</feature>
<protein>
    <recommendedName>
        <fullName evidence="12">ATP-dependent 6-phosphofructokinase</fullName>
        <shortName evidence="12">ATP-PFK</shortName>
        <shortName evidence="12">Phosphofructokinase</shortName>
        <ecNumber evidence="12">2.7.1.11</ecNumber>
    </recommendedName>
    <alternativeName>
        <fullName evidence="12">Phosphohexokinase</fullName>
    </alternativeName>
</protein>
<dbReference type="OrthoDB" id="9802503at2"/>